<organism evidence="1 2">
    <name type="scientific">Pseudoalteromonas aliena</name>
    <dbReference type="NCBI Taxonomy" id="247523"/>
    <lineage>
        <taxon>Bacteria</taxon>
        <taxon>Pseudomonadati</taxon>
        <taxon>Pseudomonadota</taxon>
        <taxon>Gammaproteobacteria</taxon>
        <taxon>Alteromonadales</taxon>
        <taxon>Pseudoalteromonadaceae</taxon>
        <taxon>Pseudoalteromonas</taxon>
    </lineage>
</organism>
<dbReference type="STRING" id="247523.B0W48_03255"/>
<dbReference type="AlphaFoldDB" id="A0A1Q2GV79"/>
<sequence length="409" mass="46439">MKKVLVIGYVWPEPNSSAAGTHMMSLLNAFRAQNWDVEFATPALRTEHMVNLDDFGITSQSIALNCDSFNEYVKAYNPDIVMFDRFMMEEQFGWRVDKHCPHAIKILDTEDLQCLRNARHEAFKGEREFSTSDLHSDIAKREIAAILRCDLSLIISSYEMSLLHSVFKVEPSLLHHLPFMVDLSALPTSTKTFEQRQHFMTIGNFRHAPNWDAVLYLQKIWPLIRKQLPKAELHIYGSYPPPKATALNNPKTGFLIKGWADNAFDVMQSARVCLAPLRFGAGIKGKLLEAMIMQTPSVTTNIGAEGMHNELPWPGKIANTADDFADAAVEMYNNQSDFEQAQQDGNTLLNTLYNKAQLSVALIQKVDSISSDLSAHREKNFTGQMLKHHTMRSTQYMSQWIAEKNKKLD</sequence>
<dbReference type="KEGG" id="paln:B0W48_03255"/>
<proteinExistence type="predicted"/>
<dbReference type="Gene3D" id="3.40.50.2000">
    <property type="entry name" value="Glycogen Phosphorylase B"/>
    <property type="match status" value="1"/>
</dbReference>
<keyword evidence="1" id="KW-0808">Transferase</keyword>
<dbReference type="EMBL" id="CP019628">
    <property type="protein sequence ID" value="AQP98900.1"/>
    <property type="molecule type" value="Genomic_DNA"/>
</dbReference>
<evidence type="ECO:0000313" key="1">
    <source>
        <dbReference type="EMBL" id="AQP98900.1"/>
    </source>
</evidence>
<dbReference type="RefSeq" id="WP_077535621.1">
    <property type="nucleotide sequence ID" value="NZ_CP019628.1"/>
</dbReference>
<accession>A0A1Q2GV79</accession>
<dbReference type="Proteomes" id="UP000188243">
    <property type="component" value="Chromosome"/>
</dbReference>
<name>A0A1Q2GV79_9GAMM</name>
<evidence type="ECO:0000313" key="2">
    <source>
        <dbReference type="Proteomes" id="UP000188243"/>
    </source>
</evidence>
<gene>
    <name evidence="1" type="ORF">B0W48_03255</name>
</gene>
<dbReference type="SUPFAM" id="SSF53756">
    <property type="entry name" value="UDP-Glycosyltransferase/glycogen phosphorylase"/>
    <property type="match status" value="1"/>
</dbReference>
<reference evidence="1 2" key="1">
    <citation type="submission" date="2017-02" db="EMBL/GenBank/DDBJ databases">
        <title>Complete genome sequence of the cold-active Pseudoalteromonas aliena strain EH1 isolated from Arctic seawater.</title>
        <authorList>
            <person name="Kim E."/>
            <person name="Heo E."/>
            <person name="Kim H."/>
            <person name="Kim D."/>
        </authorList>
    </citation>
    <scope>NUCLEOTIDE SEQUENCE [LARGE SCALE GENOMIC DNA]</scope>
    <source>
        <strain evidence="1 2">EH1</strain>
    </source>
</reference>
<protein>
    <submittedName>
        <fullName evidence="1">Glycosyltransferase</fullName>
    </submittedName>
</protein>
<dbReference type="Pfam" id="PF13692">
    <property type="entry name" value="Glyco_trans_1_4"/>
    <property type="match status" value="1"/>
</dbReference>
<dbReference type="CDD" id="cd03801">
    <property type="entry name" value="GT4_PimA-like"/>
    <property type="match status" value="1"/>
</dbReference>
<dbReference type="GO" id="GO:0016740">
    <property type="term" value="F:transferase activity"/>
    <property type="evidence" value="ECO:0007669"/>
    <property type="project" value="UniProtKB-KW"/>
</dbReference>